<dbReference type="PANTHER" id="PTHR47829:SF1">
    <property type="entry name" value="HAD FAMILY PHOSPHATASE"/>
    <property type="match status" value="1"/>
</dbReference>
<evidence type="ECO:0000313" key="2">
    <source>
        <dbReference type="EMBL" id="ADP81845.1"/>
    </source>
</evidence>
<feature type="domain" description="Aminoglycoside phosphotransferase" evidence="1">
    <location>
        <begin position="31"/>
        <end position="258"/>
    </location>
</feature>
<dbReference type="InterPro" id="IPR052898">
    <property type="entry name" value="ACAD10-like"/>
</dbReference>
<protein>
    <submittedName>
        <fullName evidence="2">Aminoglycoside phosphotransferase</fullName>
    </submittedName>
</protein>
<evidence type="ECO:0000259" key="1">
    <source>
        <dbReference type="Pfam" id="PF01636"/>
    </source>
</evidence>
<sequence length="343" mass="36793">MGEFDDLTRPDLVGPLLAGILGDEAWRDPEVRLISGGKSNLTFELACAAGSVVLRRPPSGHILRGAHDMGREARVQAALAGTDVPVARVLYSADETGPLGVPFYVMAKIDGYAIRDVLPDGYAEDAVGRTALTNALIDTLADLHAVDPYAIGLDGYGRPTGFMGRQVRTWSRQFEATRTRPAPSMDELGRRLAAYPFAEPARPSIVHGDYRLDNVLMDPADPSRVGAVLDWELSTLGDPLADVGTLLFYWTEAGERSPLLIPAVTAQDGFPGRAHLTERYAQRSGADLADLAAYVAYAHFKFAAIVQGVYARATAGVMAGQDFGDLSGEAERLAAEGLDHWKG</sequence>
<dbReference type="InParanoid" id="E3J466"/>
<dbReference type="InterPro" id="IPR002575">
    <property type="entry name" value="Aminoglycoside_PTrfase"/>
</dbReference>
<proteinExistence type="predicted"/>
<dbReference type="InterPro" id="IPR041726">
    <property type="entry name" value="ACAD10_11_N"/>
</dbReference>
<dbReference type="EMBL" id="CP002299">
    <property type="protein sequence ID" value="ADP81845.1"/>
    <property type="molecule type" value="Genomic_DNA"/>
</dbReference>
<name>E3J466_PSEI1</name>
<dbReference type="Pfam" id="PF01636">
    <property type="entry name" value="APH"/>
    <property type="match status" value="1"/>
</dbReference>
<dbReference type="GO" id="GO:0016740">
    <property type="term" value="F:transferase activity"/>
    <property type="evidence" value="ECO:0007669"/>
    <property type="project" value="UniProtKB-KW"/>
</dbReference>
<dbReference type="AlphaFoldDB" id="E3J466"/>
<dbReference type="eggNOG" id="COG3173">
    <property type="taxonomic scope" value="Bacteria"/>
</dbReference>
<keyword evidence="3" id="KW-1185">Reference proteome</keyword>
<keyword evidence="2" id="KW-0808">Transferase</keyword>
<dbReference type="Gene3D" id="3.30.200.20">
    <property type="entry name" value="Phosphorylase Kinase, domain 1"/>
    <property type="match status" value="1"/>
</dbReference>
<gene>
    <name evidence="2" type="ordered locus">FraEuI1c_3838</name>
</gene>
<dbReference type="CDD" id="cd05154">
    <property type="entry name" value="ACAD10_11_N-like"/>
    <property type="match status" value="1"/>
</dbReference>
<evidence type="ECO:0000313" key="3">
    <source>
        <dbReference type="Proteomes" id="UP000002484"/>
    </source>
</evidence>
<dbReference type="HOGENOM" id="CLU_007526_0_0_11"/>
<dbReference type="KEGG" id="fri:FraEuI1c_3838"/>
<accession>E3J466</accession>
<dbReference type="RefSeq" id="WP_013424963.1">
    <property type="nucleotide sequence ID" value="NC_014666.1"/>
</dbReference>
<dbReference type="Gene3D" id="3.90.1200.10">
    <property type="match status" value="1"/>
</dbReference>
<dbReference type="SUPFAM" id="SSF56112">
    <property type="entry name" value="Protein kinase-like (PK-like)"/>
    <property type="match status" value="1"/>
</dbReference>
<reference evidence="2 3" key="1">
    <citation type="submission" date="2010-10" db="EMBL/GenBank/DDBJ databases">
        <title>Complete sequence of Frankia sp. EuI1c.</title>
        <authorList>
            <consortium name="US DOE Joint Genome Institute"/>
            <person name="Lucas S."/>
            <person name="Copeland A."/>
            <person name="Lapidus A."/>
            <person name="Cheng J.-F."/>
            <person name="Bruce D."/>
            <person name="Goodwin L."/>
            <person name="Pitluck S."/>
            <person name="Chertkov O."/>
            <person name="Detter J.C."/>
            <person name="Han C."/>
            <person name="Tapia R."/>
            <person name="Land M."/>
            <person name="Hauser L."/>
            <person name="Jeffries C."/>
            <person name="Kyrpides N."/>
            <person name="Ivanova N."/>
            <person name="Mikhailova N."/>
            <person name="Beauchemin N."/>
            <person name="Sen A."/>
            <person name="Sur S.A."/>
            <person name="Gtari M."/>
            <person name="Wall L."/>
            <person name="Tisa L."/>
            <person name="Woyke T."/>
        </authorList>
    </citation>
    <scope>NUCLEOTIDE SEQUENCE [LARGE SCALE GENOMIC DNA]</scope>
    <source>
        <strain evidence="3">DSM 45817 / CECT 9037 / EuI1c</strain>
    </source>
</reference>
<dbReference type="Proteomes" id="UP000002484">
    <property type="component" value="Chromosome"/>
</dbReference>
<dbReference type="OrthoDB" id="3806873at2"/>
<dbReference type="InterPro" id="IPR011009">
    <property type="entry name" value="Kinase-like_dom_sf"/>
</dbReference>
<dbReference type="PANTHER" id="PTHR47829">
    <property type="entry name" value="HYDROLASE, PUTATIVE (AFU_ORTHOLOGUE AFUA_1G12880)-RELATED"/>
    <property type="match status" value="1"/>
</dbReference>
<dbReference type="STRING" id="298654.FraEuI1c_3838"/>
<organism evidence="2 3">
    <name type="scientific">Pseudofrankia inefficax (strain DSM 45817 / CECT 9037 / DDB 130130 / EuI1c)</name>
    <name type="common">Frankia inefficax</name>
    <dbReference type="NCBI Taxonomy" id="298654"/>
    <lineage>
        <taxon>Bacteria</taxon>
        <taxon>Bacillati</taxon>
        <taxon>Actinomycetota</taxon>
        <taxon>Actinomycetes</taxon>
        <taxon>Frankiales</taxon>
        <taxon>Frankiaceae</taxon>
        <taxon>Pseudofrankia</taxon>
    </lineage>
</organism>